<dbReference type="InParanoid" id="A0A0C3CLM7"/>
<dbReference type="InterPro" id="IPR000008">
    <property type="entry name" value="C2_dom"/>
</dbReference>
<dbReference type="STRING" id="765440.A0A0C3CLM7"/>
<evidence type="ECO:0000313" key="4">
    <source>
        <dbReference type="Proteomes" id="UP000054166"/>
    </source>
</evidence>
<dbReference type="Pfam" id="PF00168">
    <property type="entry name" value="C2"/>
    <property type="match status" value="1"/>
</dbReference>
<dbReference type="CDD" id="cd00030">
    <property type="entry name" value="C2"/>
    <property type="match status" value="1"/>
</dbReference>
<dbReference type="SUPFAM" id="SSF52540">
    <property type="entry name" value="P-loop containing nucleoside triphosphate hydrolases"/>
    <property type="match status" value="1"/>
</dbReference>
<gene>
    <name evidence="3" type="ORF">PILCRDRAFT_1842</name>
</gene>
<dbReference type="HOGENOM" id="CLU_000288_6_0_1"/>
<dbReference type="EMBL" id="KN832973">
    <property type="protein sequence ID" value="KIM90572.1"/>
    <property type="molecule type" value="Genomic_DNA"/>
</dbReference>
<evidence type="ECO:0000313" key="3">
    <source>
        <dbReference type="EMBL" id="KIM90572.1"/>
    </source>
</evidence>
<dbReference type="InterPro" id="IPR027417">
    <property type="entry name" value="P-loop_NTPase"/>
</dbReference>
<evidence type="ECO:0000259" key="2">
    <source>
        <dbReference type="PROSITE" id="PS50004"/>
    </source>
</evidence>
<dbReference type="Gene3D" id="2.60.40.150">
    <property type="entry name" value="C2 domain"/>
    <property type="match status" value="1"/>
</dbReference>
<accession>A0A0C3CLM7</accession>
<protein>
    <recommendedName>
        <fullName evidence="2">C2 domain-containing protein</fullName>
    </recommendedName>
</protein>
<organism evidence="3 4">
    <name type="scientific">Piloderma croceum (strain F 1598)</name>
    <dbReference type="NCBI Taxonomy" id="765440"/>
    <lineage>
        <taxon>Eukaryota</taxon>
        <taxon>Fungi</taxon>
        <taxon>Dikarya</taxon>
        <taxon>Basidiomycota</taxon>
        <taxon>Agaricomycotina</taxon>
        <taxon>Agaricomycetes</taxon>
        <taxon>Agaricomycetidae</taxon>
        <taxon>Atheliales</taxon>
        <taxon>Atheliaceae</taxon>
        <taxon>Piloderma</taxon>
    </lineage>
</organism>
<dbReference type="Pfam" id="PF24883">
    <property type="entry name" value="NPHP3_N"/>
    <property type="match status" value="1"/>
</dbReference>
<dbReference type="InterPro" id="IPR035892">
    <property type="entry name" value="C2_domain_sf"/>
</dbReference>
<dbReference type="PANTHER" id="PTHR10039">
    <property type="entry name" value="AMELOGENIN"/>
    <property type="match status" value="1"/>
</dbReference>
<dbReference type="InterPro" id="IPR056884">
    <property type="entry name" value="NPHP3-like_N"/>
</dbReference>
<reference evidence="4" key="2">
    <citation type="submission" date="2015-01" db="EMBL/GenBank/DDBJ databases">
        <title>Evolutionary Origins and Diversification of the Mycorrhizal Mutualists.</title>
        <authorList>
            <consortium name="DOE Joint Genome Institute"/>
            <consortium name="Mycorrhizal Genomics Consortium"/>
            <person name="Kohler A."/>
            <person name="Kuo A."/>
            <person name="Nagy L.G."/>
            <person name="Floudas D."/>
            <person name="Copeland A."/>
            <person name="Barry K.W."/>
            <person name="Cichocki N."/>
            <person name="Veneault-Fourrey C."/>
            <person name="LaButti K."/>
            <person name="Lindquist E.A."/>
            <person name="Lipzen A."/>
            <person name="Lundell T."/>
            <person name="Morin E."/>
            <person name="Murat C."/>
            <person name="Riley R."/>
            <person name="Ohm R."/>
            <person name="Sun H."/>
            <person name="Tunlid A."/>
            <person name="Henrissat B."/>
            <person name="Grigoriev I.V."/>
            <person name="Hibbett D.S."/>
            <person name="Martin F."/>
        </authorList>
    </citation>
    <scope>NUCLEOTIDE SEQUENCE [LARGE SCALE GENOMIC DNA]</scope>
    <source>
        <strain evidence="4">F 1598</strain>
    </source>
</reference>
<sequence>MSQSYSLHVLRVDLLQWKATFRHKTPNLYVEIVCADQVLQRTKVIKRTTTPAWDEHFRLLVKDDSSIVSLSVKHNTSKSMSKDACLGNVDIEISTLLRMCENGRETILELKTAGNHSEVIICGALTVQLKAIDSLKAVATTISGALQHVNLNRIDHSAAAGSFQSILDPTSSDQSDFLTSLQGVMSKLGLFVQIVDKAANVHPYANFAWQVVSSLYRAVQGQLERDMMLVDLVKTIEEVYSFVEASDAFQTKVQLLETTIGKTLKQTVECAIFIREYTGHGFGGRLARQTVSNTGQKIQDFLKALVALKQSLDSSNIIQSVFVSTRVLKGVERREKFEYLKLLDPIKMDASSRPVCLHGTRQDALTFITGWLTMPSDGKNVLWLHGLAGSGKSTLSTTVAEYFRELGRLGAFIFFDRHNPTHSDPNAVIRTLAHQLASFDAHVLSAVCAEIDSDKRIAEAPMRRQFAKLLFGPLKSVGTRPMEGPVIIVIDALDECGDSTSRRNLLVLLAQEIAKILTMFRFLITSRAEFDINSALATRTNIVQYELSIKTESNVNDISFFLRNEMAAIRDRHSTFGLVSDWPGEAIVSELASRSAGLFIWASLAANFIAESYDPKEQIEVLLGVGPYGTAEAALDSLYATALRTAGKWDSDAFIADFHSVMGAVVAGRIALSDDIIDSILPEGRRSSEVMLFRLRCLLIWSPGKPVHVLHVSFADYLTDPHRCGTKPWFIDLSLANDTLLLGCLRLMRAGLRFNLCGLETSYLSNKDVTGLSHRIKTAIPAHLVYACRFWAEHLQAASRSDQLVAELENFVVNHWLYWLEALSLIDSVAIASPALLKTARWVKFNNAERNLAPPTSTYHCCLFCR</sequence>
<dbReference type="OrthoDB" id="163438at2759"/>
<proteinExistence type="predicted"/>
<dbReference type="PANTHER" id="PTHR10039:SF17">
    <property type="entry name" value="FUNGAL STAND N-TERMINAL GOODBYE DOMAIN-CONTAINING PROTEIN-RELATED"/>
    <property type="match status" value="1"/>
</dbReference>
<dbReference type="Proteomes" id="UP000054166">
    <property type="component" value="Unassembled WGS sequence"/>
</dbReference>
<feature type="domain" description="C2" evidence="2">
    <location>
        <begin position="1"/>
        <end position="110"/>
    </location>
</feature>
<evidence type="ECO:0000256" key="1">
    <source>
        <dbReference type="ARBA" id="ARBA00022737"/>
    </source>
</evidence>
<reference evidence="3 4" key="1">
    <citation type="submission" date="2014-04" db="EMBL/GenBank/DDBJ databases">
        <authorList>
            <consortium name="DOE Joint Genome Institute"/>
            <person name="Kuo A."/>
            <person name="Tarkka M."/>
            <person name="Buscot F."/>
            <person name="Kohler A."/>
            <person name="Nagy L.G."/>
            <person name="Floudas D."/>
            <person name="Copeland A."/>
            <person name="Barry K.W."/>
            <person name="Cichocki N."/>
            <person name="Veneault-Fourrey C."/>
            <person name="LaButti K."/>
            <person name="Lindquist E.A."/>
            <person name="Lipzen A."/>
            <person name="Lundell T."/>
            <person name="Morin E."/>
            <person name="Murat C."/>
            <person name="Sun H."/>
            <person name="Tunlid A."/>
            <person name="Henrissat B."/>
            <person name="Grigoriev I.V."/>
            <person name="Hibbett D.S."/>
            <person name="Martin F."/>
            <person name="Nordberg H.P."/>
            <person name="Cantor M.N."/>
            <person name="Hua S.X."/>
        </authorList>
    </citation>
    <scope>NUCLEOTIDE SEQUENCE [LARGE SCALE GENOMIC DNA]</scope>
    <source>
        <strain evidence="3 4">F 1598</strain>
    </source>
</reference>
<dbReference type="SMART" id="SM00239">
    <property type="entry name" value="C2"/>
    <property type="match status" value="1"/>
</dbReference>
<keyword evidence="4" id="KW-1185">Reference proteome</keyword>
<dbReference type="AlphaFoldDB" id="A0A0C3CLM7"/>
<dbReference type="Gene3D" id="3.40.50.300">
    <property type="entry name" value="P-loop containing nucleotide triphosphate hydrolases"/>
    <property type="match status" value="1"/>
</dbReference>
<dbReference type="PROSITE" id="PS50004">
    <property type="entry name" value="C2"/>
    <property type="match status" value="1"/>
</dbReference>
<dbReference type="SUPFAM" id="SSF49562">
    <property type="entry name" value="C2 domain (Calcium/lipid-binding domain, CaLB)"/>
    <property type="match status" value="1"/>
</dbReference>
<name>A0A0C3CLM7_PILCF</name>
<keyword evidence="1" id="KW-0677">Repeat</keyword>